<protein>
    <recommendedName>
        <fullName evidence="12">LexA repressor</fullName>
        <ecNumber evidence="12">3.4.21.88</ecNumber>
    </recommendedName>
</protein>
<dbReference type="Gene3D" id="1.10.10.10">
    <property type="entry name" value="Winged helix-like DNA-binding domain superfamily/Winged helix DNA-binding domain"/>
    <property type="match status" value="1"/>
</dbReference>
<dbReference type="HAMAP" id="MF_00015">
    <property type="entry name" value="LexA"/>
    <property type="match status" value="1"/>
</dbReference>
<dbReference type="InterPro" id="IPR050077">
    <property type="entry name" value="LexA_repressor"/>
</dbReference>
<dbReference type="InterPro" id="IPR006200">
    <property type="entry name" value="LexA"/>
</dbReference>
<evidence type="ECO:0000256" key="7">
    <source>
        <dbReference type="ARBA" id="ARBA00023015"/>
    </source>
</evidence>
<evidence type="ECO:0000256" key="9">
    <source>
        <dbReference type="ARBA" id="ARBA00023163"/>
    </source>
</evidence>
<dbReference type="Gene3D" id="2.10.109.10">
    <property type="entry name" value="Umud Fragment, subunit A"/>
    <property type="match status" value="1"/>
</dbReference>
<comment type="function">
    <text evidence="12">Represses a number of genes involved in the response to DNA damage (SOS response), including recA and lexA. In the presence of single-stranded DNA, RecA interacts with LexA causing an autocatalytic cleavage which disrupts the DNA-binding part of LexA, leading to derepression of the SOS regulon and eventually DNA repair.</text>
</comment>
<dbReference type="InterPro" id="IPR006199">
    <property type="entry name" value="LexA_DNA-bd_dom"/>
</dbReference>
<dbReference type="NCBIfam" id="TIGR00498">
    <property type="entry name" value="lexA"/>
    <property type="match status" value="1"/>
</dbReference>
<keyword evidence="10 12" id="KW-0234">DNA repair</keyword>
<evidence type="ECO:0000259" key="15">
    <source>
        <dbReference type="Pfam" id="PF01726"/>
    </source>
</evidence>
<keyword evidence="3 12" id="KW-0235">DNA replication</keyword>
<comment type="subunit">
    <text evidence="12">Homodimer.</text>
</comment>
<evidence type="ECO:0000256" key="5">
    <source>
        <dbReference type="ARBA" id="ARBA00022801"/>
    </source>
</evidence>
<keyword evidence="8 12" id="KW-0238">DNA-binding</keyword>
<keyword evidence="11 12" id="KW-0742">SOS response</keyword>
<gene>
    <name evidence="12 16" type="primary">lexA</name>
    <name evidence="16" type="ORF">GCM10022278_39820</name>
</gene>
<dbReference type="EC" id="3.4.21.88" evidence="12"/>
<feature type="active site" description="For autocatalytic cleavage activity" evidence="12">
    <location>
        <position position="156"/>
    </location>
</feature>
<evidence type="ECO:0000313" key="17">
    <source>
        <dbReference type="Proteomes" id="UP001501337"/>
    </source>
</evidence>
<keyword evidence="17" id="KW-1185">Reference proteome</keyword>
<dbReference type="SUPFAM" id="SSF51306">
    <property type="entry name" value="LexA/Signal peptidase"/>
    <property type="match status" value="1"/>
</dbReference>
<evidence type="ECO:0000256" key="11">
    <source>
        <dbReference type="ARBA" id="ARBA00023236"/>
    </source>
</evidence>
<dbReference type="PANTHER" id="PTHR33516:SF2">
    <property type="entry name" value="LEXA REPRESSOR-RELATED"/>
    <property type="match status" value="1"/>
</dbReference>
<keyword evidence="4 12" id="KW-0227">DNA damage</keyword>
<dbReference type="InterPro" id="IPR036390">
    <property type="entry name" value="WH_DNA-bd_sf"/>
</dbReference>
<evidence type="ECO:0000256" key="8">
    <source>
        <dbReference type="ARBA" id="ARBA00023125"/>
    </source>
</evidence>
<reference evidence="17" key="1">
    <citation type="journal article" date="2019" name="Int. J. Syst. Evol. Microbiol.">
        <title>The Global Catalogue of Microorganisms (GCM) 10K type strain sequencing project: providing services to taxonomists for standard genome sequencing and annotation.</title>
        <authorList>
            <consortium name="The Broad Institute Genomics Platform"/>
            <consortium name="The Broad Institute Genome Sequencing Center for Infectious Disease"/>
            <person name="Wu L."/>
            <person name="Ma J."/>
        </authorList>
    </citation>
    <scope>NUCLEOTIDE SEQUENCE [LARGE SCALE GENOMIC DNA]</scope>
    <source>
        <strain evidence="17">JCM 17555</strain>
    </source>
</reference>
<comment type="similarity">
    <text evidence="1 12 13">Belongs to the peptidase S24 family.</text>
</comment>
<feature type="domain" description="Peptidase S24/S26A/S26B/S26C" evidence="14">
    <location>
        <begin position="77"/>
        <end position="193"/>
    </location>
</feature>
<dbReference type="InterPro" id="IPR015927">
    <property type="entry name" value="Peptidase_S24_S26A/B/C"/>
</dbReference>
<dbReference type="EMBL" id="BAABBO010000024">
    <property type="protein sequence ID" value="GAA3979343.1"/>
    <property type="molecule type" value="Genomic_DNA"/>
</dbReference>
<evidence type="ECO:0000256" key="2">
    <source>
        <dbReference type="ARBA" id="ARBA00022491"/>
    </source>
</evidence>
<evidence type="ECO:0000256" key="6">
    <source>
        <dbReference type="ARBA" id="ARBA00022813"/>
    </source>
</evidence>
<dbReference type="SUPFAM" id="SSF46785">
    <property type="entry name" value="Winged helix' DNA-binding domain"/>
    <property type="match status" value="1"/>
</dbReference>
<feature type="active site" description="For autocatalytic cleavage activity" evidence="12">
    <location>
        <position position="119"/>
    </location>
</feature>
<organism evidence="16 17">
    <name type="scientific">Allohahella marinimesophila</name>
    <dbReference type="NCBI Taxonomy" id="1054972"/>
    <lineage>
        <taxon>Bacteria</taxon>
        <taxon>Pseudomonadati</taxon>
        <taxon>Pseudomonadota</taxon>
        <taxon>Gammaproteobacteria</taxon>
        <taxon>Oceanospirillales</taxon>
        <taxon>Hahellaceae</taxon>
        <taxon>Allohahella</taxon>
    </lineage>
</organism>
<comment type="catalytic activity">
    <reaction evidence="12">
        <text>Hydrolysis of Ala-|-Gly bond in repressor LexA.</text>
        <dbReference type="EC" id="3.4.21.88"/>
    </reaction>
</comment>
<evidence type="ECO:0000256" key="1">
    <source>
        <dbReference type="ARBA" id="ARBA00007484"/>
    </source>
</evidence>
<dbReference type="RefSeq" id="WP_344809729.1">
    <property type="nucleotide sequence ID" value="NZ_BAABBO010000024.1"/>
</dbReference>
<dbReference type="InterPro" id="IPR039418">
    <property type="entry name" value="LexA-like"/>
</dbReference>
<dbReference type="Pfam" id="PF01726">
    <property type="entry name" value="LexA_DNA_bind"/>
    <property type="match status" value="1"/>
</dbReference>
<keyword evidence="7 12" id="KW-0805">Transcription regulation</keyword>
<sequence length="200" mass="21909">MTGLTRRQAQILELIRTYILEEGRPPTRAEISGIIGFKSANAAEEHLKALARKGAIEMIPGASRGIRLLDEPEPGVPVVGSVAAGFPILATENIEQRIDIHKGLFSQLPDFLLRVRGLSMKDVGILEGDLLAIKKTSEIRNGSIGVVRIDDEVTVKTIRQENNILYLEPANSDFETMRIDLSSRSAEIEGEVIGVLRTTI</sequence>
<dbReference type="Pfam" id="PF00717">
    <property type="entry name" value="Peptidase_S24"/>
    <property type="match status" value="1"/>
</dbReference>
<evidence type="ECO:0000256" key="3">
    <source>
        <dbReference type="ARBA" id="ARBA00022705"/>
    </source>
</evidence>
<dbReference type="PRINTS" id="PR00726">
    <property type="entry name" value="LEXASERPTASE"/>
</dbReference>
<keyword evidence="2 12" id="KW-0678">Repressor</keyword>
<feature type="domain" description="LexA repressor DNA-binding" evidence="15">
    <location>
        <begin position="1"/>
        <end position="65"/>
    </location>
</feature>
<evidence type="ECO:0000256" key="10">
    <source>
        <dbReference type="ARBA" id="ARBA00023204"/>
    </source>
</evidence>
<dbReference type="CDD" id="cd06529">
    <property type="entry name" value="S24_LexA-like"/>
    <property type="match status" value="1"/>
</dbReference>
<dbReference type="InterPro" id="IPR036286">
    <property type="entry name" value="LexA/Signal_pep-like_sf"/>
</dbReference>
<dbReference type="Proteomes" id="UP001501337">
    <property type="component" value="Unassembled WGS sequence"/>
</dbReference>
<accession>A0ABP7QAM5</accession>
<feature type="site" description="Cleavage; by autolysis" evidence="12">
    <location>
        <begin position="84"/>
        <end position="85"/>
    </location>
</feature>
<keyword evidence="5 12" id="KW-0378">Hydrolase</keyword>
<dbReference type="PANTHER" id="PTHR33516">
    <property type="entry name" value="LEXA REPRESSOR"/>
    <property type="match status" value="1"/>
</dbReference>
<name>A0ABP7QAM5_9GAMM</name>
<evidence type="ECO:0000256" key="12">
    <source>
        <dbReference type="HAMAP-Rule" id="MF_00015"/>
    </source>
</evidence>
<evidence type="ECO:0000256" key="13">
    <source>
        <dbReference type="RuleBase" id="RU003991"/>
    </source>
</evidence>
<evidence type="ECO:0000256" key="4">
    <source>
        <dbReference type="ARBA" id="ARBA00022763"/>
    </source>
</evidence>
<comment type="caution">
    <text evidence="16">The sequence shown here is derived from an EMBL/GenBank/DDBJ whole genome shotgun (WGS) entry which is preliminary data.</text>
</comment>
<keyword evidence="6 12" id="KW-0068">Autocatalytic cleavage</keyword>
<dbReference type="InterPro" id="IPR036388">
    <property type="entry name" value="WH-like_DNA-bd_sf"/>
</dbReference>
<feature type="DNA-binding region" description="H-T-H motif" evidence="12">
    <location>
        <begin position="28"/>
        <end position="48"/>
    </location>
</feature>
<dbReference type="InterPro" id="IPR006197">
    <property type="entry name" value="Peptidase_S24_LexA"/>
</dbReference>
<evidence type="ECO:0000313" key="16">
    <source>
        <dbReference type="EMBL" id="GAA3979343.1"/>
    </source>
</evidence>
<proteinExistence type="inferred from homology"/>
<evidence type="ECO:0000259" key="14">
    <source>
        <dbReference type="Pfam" id="PF00717"/>
    </source>
</evidence>
<keyword evidence="9 12" id="KW-0804">Transcription</keyword>